<feature type="transmembrane region" description="Helical" evidence="6">
    <location>
        <begin position="320"/>
        <end position="343"/>
    </location>
</feature>
<dbReference type="PANTHER" id="PTHR30250">
    <property type="entry name" value="PST FAMILY PREDICTED COLANIC ACID TRANSPORTER"/>
    <property type="match status" value="1"/>
</dbReference>
<protein>
    <submittedName>
        <fullName evidence="7">MATE family efflux transporter</fullName>
    </submittedName>
</protein>
<keyword evidence="4 6" id="KW-1133">Transmembrane helix</keyword>
<evidence type="ECO:0000256" key="6">
    <source>
        <dbReference type="SAM" id="Phobius"/>
    </source>
</evidence>
<dbReference type="Pfam" id="PF01943">
    <property type="entry name" value="Polysacc_synt"/>
    <property type="match status" value="1"/>
</dbReference>
<feature type="transmembrane region" description="Helical" evidence="6">
    <location>
        <begin position="410"/>
        <end position="428"/>
    </location>
</feature>
<dbReference type="InterPro" id="IPR002797">
    <property type="entry name" value="Polysacc_synth"/>
</dbReference>
<dbReference type="RefSeq" id="WP_166077862.1">
    <property type="nucleotide sequence ID" value="NZ_JAAJBT010000007.1"/>
</dbReference>
<gene>
    <name evidence="7" type="ORF">G4D72_11510</name>
</gene>
<feature type="transmembrane region" description="Helical" evidence="6">
    <location>
        <begin position="46"/>
        <end position="68"/>
    </location>
</feature>
<keyword evidence="5 6" id="KW-0472">Membrane</keyword>
<keyword evidence="2" id="KW-1003">Cell membrane</keyword>
<dbReference type="Proteomes" id="UP000800984">
    <property type="component" value="Unassembled WGS sequence"/>
</dbReference>
<evidence type="ECO:0000256" key="1">
    <source>
        <dbReference type="ARBA" id="ARBA00004651"/>
    </source>
</evidence>
<dbReference type="PANTHER" id="PTHR30250:SF26">
    <property type="entry name" value="PSMA PROTEIN"/>
    <property type="match status" value="1"/>
</dbReference>
<dbReference type="CDD" id="cd12082">
    <property type="entry name" value="MATE_like"/>
    <property type="match status" value="1"/>
</dbReference>
<evidence type="ECO:0000256" key="5">
    <source>
        <dbReference type="ARBA" id="ARBA00023136"/>
    </source>
</evidence>
<evidence type="ECO:0000256" key="2">
    <source>
        <dbReference type="ARBA" id="ARBA00022475"/>
    </source>
</evidence>
<name>A0ABX0I739_9FLAO</name>
<evidence type="ECO:0000313" key="8">
    <source>
        <dbReference type="Proteomes" id="UP000800984"/>
    </source>
</evidence>
<proteinExistence type="predicted"/>
<evidence type="ECO:0000256" key="3">
    <source>
        <dbReference type="ARBA" id="ARBA00022692"/>
    </source>
</evidence>
<feature type="transmembrane region" description="Helical" evidence="6">
    <location>
        <begin position="20"/>
        <end position="40"/>
    </location>
</feature>
<feature type="transmembrane region" description="Helical" evidence="6">
    <location>
        <begin position="133"/>
        <end position="155"/>
    </location>
</feature>
<dbReference type="EMBL" id="JAAJBT010000007">
    <property type="protein sequence ID" value="NHM02734.1"/>
    <property type="molecule type" value="Genomic_DNA"/>
</dbReference>
<evidence type="ECO:0000313" key="7">
    <source>
        <dbReference type="EMBL" id="NHM02734.1"/>
    </source>
</evidence>
<feature type="transmembrane region" description="Helical" evidence="6">
    <location>
        <begin position="94"/>
        <end position="113"/>
    </location>
</feature>
<feature type="transmembrane region" description="Helical" evidence="6">
    <location>
        <begin position="167"/>
        <end position="186"/>
    </location>
</feature>
<feature type="transmembrane region" description="Helical" evidence="6">
    <location>
        <begin position="236"/>
        <end position="260"/>
    </location>
</feature>
<reference evidence="7 8" key="1">
    <citation type="submission" date="2020-02" db="EMBL/GenBank/DDBJ databases">
        <authorList>
            <person name="Chen W.-M."/>
        </authorList>
    </citation>
    <scope>NUCLEOTIDE SEQUENCE [LARGE SCALE GENOMIC DNA]</scope>
    <source>
        <strain evidence="7 8">KDG-16</strain>
    </source>
</reference>
<feature type="transmembrane region" description="Helical" evidence="6">
    <location>
        <begin position="280"/>
        <end position="299"/>
    </location>
</feature>
<accession>A0ABX0I739</accession>
<comment type="caution">
    <text evidence="7">The sequence shown here is derived from an EMBL/GenBank/DDBJ whole genome shotgun (WGS) entry which is preliminary data.</text>
</comment>
<evidence type="ECO:0000256" key="4">
    <source>
        <dbReference type="ARBA" id="ARBA00022989"/>
    </source>
</evidence>
<sequence length="442" mass="51738">MILKKIKDKLSSQAIQSTIYKGLTGAFMFLSISLLVRYLGEKGYGIWVLIFSFFQWGLYFDFGISNVLKSKIPELISKKQEFLIGNYISESIKITFLIALILFSICCIVIFTFDINSTFNIFLENSFIKKVFLLNGLFFSVNFVLSINKSLYIGVLNPKISELSATISQILFFILILVLFLFFKKIPIQEKLWAVTIINGISTILINGIYLVIFFHRQNYQLNLISRLNLSISSQILNNGLKFMLIQIFMVVIFFSDPYFIASYCSPKQISVFDILTKLYQLPLLVIISGLASFWPFFSQKYHEKDFEWFKKIFQTFQKAFYLIFILLIFFTLFSNYLIPFWVGKQIDNLIRNEYLIFMMLIVLFRVYFTFYANFFNGINRLNSQILVMGITTLIKIPLTIYILKNGFGLNGIFLQLLFFMLLWAIIFKIESKFVIKKIINE</sequence>
<feature type="transmembrane region" description="Helical" evidence="6">
    <location>
        <begin position="355"/>
        <end position="374"/>
    </location>
</feature>
<organism evidence="7 8">
    <name type="scientific">Flavobacterium difficile</name>
    <dbReference type="NCBI Taxonomy" id="2709659"/>
    <lineage>
        <taxon>Bacteria</taxon>
        <taxon>Pseudomonadati</taxon>
        <taxon>Bacteroidota</taxon>
        <taxon>Flavobacteriia</taxon>
        <taxon>Flavobacteriales</taxon>
        <taxon>Flavobacteriaceae</taxon>
        <taxon>Flavobacterium</taxon>
    </lineage>
</organism>
<comment type="subcellular location">
    <subcellularLocation>
        <location evidence="1">Cell membrane</location>
        <topology evidence="1">Multi-pass membrane protein</topology>
    </subcellularLocation>
</comment>
<feature type="transmembrane region" description="Helical" evidence="6">
    <location>
        <begin position="192"/>
        <end position="215"/>
    </location>
</feature>
<keyword evidence="3 6" id="KW-0812">Transmembrane</keyword>
<keyword evidence="8" id="KW-1185">Reference proteome</keyword>
<dbReference type="InterPro" id="IPR050833">
    <property type="entry name" value="Poly_Biosynth_Transport"/>
</dbReference>
<feature type="transmembrane region" description="Helical" evidence="6">
    <location>
        <begin position="386"/>
        <end position="404"/>
    </location>
</feature>